<evidence type="ECO:0008006" key="3">
    <source>
        <dbReference type="Google" id="ProtNLM"/>
    </source>
</evidence>
<sequence length="166" mass="19650">MKVPHIIYSGNYEGKKFLITEYNDGLRLSKLLRALDKQHSIVVSKKYLREFGITLGKIHKLKVDGIITRERRFHKPLEDYECEFDIAWAIIVRPSQEFLKTDEERTSFLDGYMSQNNYSVESVRYCMIMIYQHFRKLGNAIADFDYVNFVEKEIYRLINIGITHLG</sequence>
<dbReference type="SUPFAM" id="SSF56112">
    <property type="entry name" value="Protein kinase-like (PK-like)"/>
    <property type="match status" value="1"/>
</dbReference>
<evidence type="ECO:0000313" key="2">
    <source>
        <dbReference type="Proteomes" id="UP001321786"/>
    </source>
</evidence>
<dbReference type="RefSeq" id="WP_338536200.1">
    <property type="nucleotide sequence ID" value="NZ_AP028654.1"/>
</dbReference>
<organism evidence="1 2">
    <name type="scientific">Helicovermis profundi</name>
    <dbReference type="NCBI Taxonomy" id="3065157"/>
    <lineage>
        <taxon>Bacteria</taxon>
        <taxon>Bacillati</taxon>
        <taxon>Bacillota</taxon>
        <taxon>Clostridia</taxon>
        <taxon>Helicovermis</taxon>
    </lineage>
</organism>
<gene>
    <name evidence="1" type="ORF">HLPR_01680</name>
</gene>
<name>A0AAU9E7X4_9FIRM</name>
<dbReference type="KEGG" id="hprf:HLPR_01680"/>
<protein>
    <recommendedName>
        <fullName evidence="3">Protein kinase domain-containing protein</fullName>
    </recommendedName>
</protein>
<reference evidence="1 2" key="1">
    <citation type="submission" date="2023-08" db="EMBL/GenBank/DDBJ databases">
        <title>Helicovermis profunda gen. nov., sp. nov., a novel mesophilic, fermentative bacterium within the Bacillota from a deep-sea hydrothermal vent chimney.</title>
        <authorList>
            <person name="Miyazaki U."/>
            <person name="Mizutani D."/>
            <person name="Hashimoto Y."/>
            <person name="Tame A."/>
            <person name="Sawayama S."/>
            <person name="Miyazaki J."/>
            <person name="Takai K."/>
            <person name="Nakagawa S."/>
        </authorList>
    </citation>
    <scope>NUCLEOTIDE SEQUENCE [LARGE SCALE GENOMIC DNA]</scope>
    <source>
        <strain evidence="1 2">S502</strain>
    </source>
</reference>
<dbReference type="Proteomes" id="UP001321786">
    <property type="component" value="Chromosome"/>
</dbReference>
<dbReference type="AlphaFoldDB" id="A0AAU9E7X4"/>
<evidence type="ECO:0000313" key="1">
    <source>
        <dbReference type="EMBL" id="BEP27837.1"/>
    </source>
</evidence>
<keyword evidence="2" id="KW-1185">Reference proteome</keyword>
<accession>A0AAU9E7X4</accession>
<proteinExistence type="predicted"/>
<dbReference type="EMBL" id="AP028654">
    <property type="protein sequence ID" value="BEP27837.1"/>
    <property type="molecule type" value="Genomic_DNA"/>
</dbReference>
<dbReference type="InterPro" id="IPR011009">
    <property type="entry name" value="Kinase-like_dom_sf"/>
</dbReference>